<feature type="chain" id="PRO_5042291950" description="Cadherin domain-containing protein" evidence="1">
    <location>
        <begin position="21"/>
        <end position="334"/>
    </location>
</feature>
<evidence type="ECO:0000256" key="1">
    <source>
        <dbReference type="SAM" id="SignalP"/>
    </source>
</evidence>
<dbReference type="Proteomes" id="UP001283361">
    <property type="component" value="Unassembled WGS sequence"/>
</dbReference>
<evidence type="ECO:0000313" key="2">
    <source>
        <dbReference type="EMBL" id="KAK3768229.1"/>
    </source>
</evidence>
<keyword evidence="1" id="KW-0732">Signal</keyword>
<keyword evidence="3" id="KW-1185">Reference proteome</keyword>
<evidence type="ECO:0000313" key="3">
    <source>
        <dbReference type="Proteomes" id="UP001283361"/>
    </source>
</evidence>
<organism evidence="2 3">
    <name type="scientific">Elysia crispata</name>
    <name type="common">lettuce slug</name>
    <dbReference type="NCBI Taxonomy" id="231223"/>
    <lineage>
        <taxon>Eukaryota</taxon>
        <taxon>Metazoa</taxon>
        <taxon>Spiralia</taxon>
        <taxon>Lophotrochozoa</taxon>
        <taxon>Mollusca</taxon>
        <taxon>Gastropoda</taxon>
        <taxon>Heterobranchia</taxon>
        <taxon>Euthyneura</taxon>
        <taxon>Panpulmonata</taxon>
        <taxon>Sacoglossa</taxon>
        <taxon>Placobranchoidea</taxon>
        <taxon>Plakobranchidae</taxon>
        <taxon>Elysia</taxon>
    </lineage>
</organism>
<dbReference type="AlphaFoldDB" id="A0AAE0ZF42"/>
<name>A0AAE0ZF42_9GAST</name>
<feature type="signal peptide" evidence="1">
    <location>
        <begin position="1"/>
        <end position="20"/>
    </location>
</feature>
<reference evidence="2" key="1">
    <citation type="journal article" date="2023" name="G3 (Bethesda)">
        <title>A reference genome for the long-term kleptoplast-retaining sea slug Elysia crispata morphotype clarki.</title>
        <authorList>
            <person name="Eastman K.E."/>
            <person name="Pendleton A.L."/>
            <person name="Shaikh M.A."/>
            <person name="Suttiyut T."/>
            <person name="Ogas R."/>
            <person name="Tomko P."/>
            <person name="Gavelis G."/>
            <person name="Widhalm J.R."/>
            <person name="Wisecaver J.H."/>
        </authorList>
    </citation>
    <scope>NUCLEOTIDE SEQUENCE</scope>
    <source>
        <strain evidence="2">ECLA1</strain>
    </source>
</reference>
<sequence>MDNWFFGIVLLVCLKLSLQATDNGVPATLTMLAVDVELNETEHRRVQLTDGGGASTDPVLLCTPDAADNDPVRVYIQAASPTAPCGMNCFSLQPCGSSGEHCLFYLPGVDTLSVTLASRYTLTVGCTDDAEPGVTGTLTVTVISNTPPVFVPAAPLAVSLTIDGLASSPGAVIYEISTEDVDNDFVDYSMTLSPDSEYLFLLKNGQIKTAQDLRMFCGDRFTASITASDGYNSPIGPFTLGLTLDPHNEAPTVTNLDTTLSYREKPGVGYTVLELATADTTVFDTLNIHMWADSSAGMELYKLSGESGFTKMTVFRLSGESGFTKMTVFRLSGE</sequence>
<gene>
    <name evidence="2" type="ORF">RRG08_031023</name>
</gene>
<accession>A0AAE0ZF42</accession>
<evidence type="ECO:0008006" key="4">
    <source>
        <dbReference type="Google" id="ProtNLM"/>
    </source>
</evidence>
<proteinExistence type="predicted"/>
<dbReference type="EMBL" id="JAWDGP010004062">
    <property type="protein sequence ID" value="KAK3768229.1"/>
    <property type="molecule type" value="Genomic_DNA"/>
</dbReference>
<protein>
    <recommendedName>
        <fullName evidence="4">Cadherin domain-containing protein</fullName>
    </recommendedName>
</protein>
<comment type="caution">
    <text evidence="2">The sequence shown here is derived from an EMBL/GenBank/DDBJ whole genome shotgun (WGS) entry which is preliminary data.</text>
</comment>